<dbReference type="GO" id="GO:0016788">
    <property type="term" value="F:hydrolase activity, acting on ester bonds"/>
    <property type="evidence" value="ECO:0007669"/>
    <property type="project" value="InterPro"/>
</dbReference>
<evidence type="ECO:0000256" key="2">
    <source>
        <dbReference type="ARBA" id="ARBA00022723"/>
    </source>
</evidence>
<keyword evidence="4" id="KW-0862">Zinc</keyword>
<dbReference type="Proteomes" id="UP000198518">
    <property type="component" value="Unassembled WGS sequence"/>
</dbReference>
<dbReference type="Gene3D" id="3.40.630.10">
    <property type="entry name" value="Zn peptidases"/>
    <property type="match status" value="1"/>
</dbReference>
<feature type="region of interest" description="Disordered" evidence="5">
    <location>
        <begin position="1"/>
        <end position="25"/>
    </location>
</feature>
<evidence type="ECO:0000259" key="6">
    <source>
        <dbReference type="Pfam" id="PF24827"/>
    </source>
</evidence>
<dbReference type="EMBL" id="FOJA01000001">
    <property type="protein sequence ID" value="SEV88894.1"/>
    <property type="molecule type" value="Genomic_DNA"/>
</dbReference>
<dbReference type="STRING" id="355548.SAMN04487945_0153"/>
<gene>
    <name evidence="7" type="ORF">SAMN04487945_0153</name>
</gene>
<dbReference type="PANTHER" id="PTHR15162">
    <property type="entry name" value="ASPARTOACYLASE"/>
    <property type="match status" value="1"/>
</dbReference>
<accession>A0A1I0MLY3</accession>
<dbReference type="InterPro" id="IPR055438">
    <property type="entry name" value="AstE_AspA_cat"/>
</dbReference>
<dbReference type="AlphaFoldDB" id="A0A1I0MLY3"/>
<name>A0A1I0MLY3_9EURY</name>
<dbReference type="GO" id="GO:0046872">
    <property type="term" value="F:metal ion binding"/>
    <property type="evidence" value="ECO:0007669"/>
    <property type="project" value="UniProtKB-KW"/>
</dbReference>
<evidence type="ECO:0000256" key="3">
    <source>
        <dbReference type="ARBA" id="ARBA00022801"/>
    </source>
</evidence>
<proteinExistence type="predicted"/>
<evidence type="ECO:0000313" key="8">
    <source>
        <dbReference type="Proteomes" id="UP000198518"/>
    </source>
</evidence>
<comment type="cofactor">
    <cofactor evidence="1">
        <name>Zn(2+)</name>
        <dbReference type="ChEBI" id="CHEBI:29105"/>
    </cofactor>
</comment>
<organism evidence="7 8">
    <name type="scientific">Halobacterium jilantaiense</name>
    <dbReference type="NCBI Taxonomy" id="355548"/>
    <lineage>
        <taxon>Archaea</taxon>
        <taxon>Methanobacteriati</taxon>
        <taxon>Methanobacteriota</taxon>
        <taxon>Stenosarchaea group</taxon>
        <taxon>Halobacteria</taxon>
        <taxon>Halobacteriales</taxon>
        <taxon>Halobacteriaceae</taxon>
        <taxon>Halobacterium</taxon>
    </lineage>
</organism>
<protein>
    <submittedName>
        <fullName evidence="7">Succinylglutamate desuccinylase / Aspartoacylase family protein</fullName>
    </submittedName>
</protein>
<dbReference type="Pfam" id="PF24827">
    <property type="entry name" value="AstE_AspA_cat"/>
    <property type="match status" value="1"/>
</dbReference>
<dbReference type="RefSeq" id="WP_089667242.1">
    <property type="nucleotide sequence ID" value="NZ_FOJA01000001.1"/>
</dbReference>
<sequence>MTAGGDPGQPGTEYVPPEVTVAGPGEPEVAVVGGVHGDEPSGVRAVRRLRAADLDLRRGVLFVVANPAAVAAGTRYLDSDLNRVFPGDPRGDREHRLAADLCELLGSVTTLSIHGTHSQREPFALVHRSQPAEYDLAAALPVEHAVDHSGVNEGTITTCGCLVEVEVGIQGTDAAADTAEFQARSFLQVVDALPGEPPPSTPSFFHMTGRVPKPPGARGELFVENFESVPEGAVYGRVDGRELVAEAAFYPILMSETGYADIFGYRGRKLGDSLAGVPASWLGR</sequence>
<evidence type="ECO:0000256" key="5">
    <source>
        <dbReference type="SAM" id="MobiDB-lite"/>
    </source>
</evidence>
<evidence type="ECO:0000256" key="1">
    <source>
        <dbReference type="ARBA" id="ARBA00001947"/>
    </source>
</evidence>
<keyword evidence="8" id="KW-1185">Reference proteome</keyword>
<dbReference type="SUPFAM" id="SSF53187">
    <property type="entry name" value="Zn-dependent exopeptidases"/>
    <property type="match status" value="1"/>
</dbReference>
<dbReference type="GO" id="GO:0005829">
    <property type="term" value="C:cytosol"/>
    <property type="evidence" value="ECO:0007669"/>
    <property type="project" value="TreeGrafter"/>
</dbReference>
<evidence type="ECO:0000313" key="7">
    <source>
        <dbReference type="EMBL" id="SEV88894.1"/>
    </source>
</evidence>
<feature type="domain" description="Succinylglutamate desuccinylase/Aspartoacylase catalytic" evidence="6">
    <location>
        <begin position="27"/>
        <end position="181"/>
    </location>
</feature>
<dbReference type="OrthoDB" id="323389at2157"/>
<reference evidence="7 8" key="1">
    <citation type="submission" date="2016-10" db="EMBL/GenBank/DDBJ databases">
        <authorList>
            <person name="de Groot N.N."/>
        </authorList>
    </citation>
    <scope>NUCLEOTIDE SEQUENCE [LARGE SCALE GENOMIC DNA]</scope>
    <source>
        <strain evidence="7 8">CGMCC 1.5337</strain>
    </source>
</reference>
<evidence type="ECO:0000256" key="4">
    <source>
        <dbReference type="ARBA" id="ARBA00022833"/>
    </source>
</evidence>
<keyword evidence="2" id="KW-0479">Metal-binding</keyword>
<keyword evidence="3" id="KW-0378">Hydrolase</keyword>
<dbReference type="PANTHER" id="PTHR15162:SF7">
    <property type="entry name" value="SUCCINYLGLUTAMATE DESUCCINYLASE"/>
    <property type="match status" value="1"/>
</dbReference>
<dbReference type="InterPro" id="IPR050178">
    <property type="entry name" value="AspA/AstE_fam"/>
</dbReference>